<dbReference type="PANTHER" id="PTHR17204">
    <property type="entry name" value="PRE-MRNA PROCESSING PROTEIN PRP39-RELATED"/>
    <property type="match status" value="1"/>
</dbReference>
<keyword evidence="5" id="KW-0539">Nucleus</keyword>
<gene>
    <name evidence="7" type="ORF">ASIM_LOCUS20182</name>
</gene>
<reference evidence="7 8" key="2">
    <citation type="submission" date="2018-11" db="EMBL/GenBank/DDBJ databases">
        <authorList>
            <consortium name="Pathogen Informatics"/>
        </authorList>
    </citation>
    <scope>NUCLEOTIDE SEQUENCE [LARGE SCALE GENOMIC DNA]</scope>
</reference>
<keyword evidence="2" id="KW-0507">mRNA processing</keyword>
<dbReference type="Gene3D" id="1.25.40.10">
    <property type="entry name" value="Tetratricopeptide repeat domain"/>
    <property type="match status" value="1"/>
</dbReference>
<feature type="domain" description="Suppressor of forked" evidence="6">
    <location>
        <begin position="2"/>
        <end position="156"/>
    </location>
</feature>
<proteinExistence type="predicted"/>
<evidence type="ECO:0000313" key="9">
    <source>
        <dbReference type="WBParaSite" id="ASIM_0002080301-mRNA-1"/>
    </source>
</evidence>
<organism evidence="9">
    <name type="scientific">Anisakis simplex</name>
    <name type="common">Herring worm</name>
    <dbReference type="NCBI Taxonomy" id="6269"/>
    <lineage>
        <taxon>Eukaryota</taxon>
        <taxon>Metazoa</taxon>
        <taxon>Ecdysozoa</taxon>
        <taxon>Nematoda</taxon>
        <taxon>Chromadorea</taxon>
        <taxon>Rhabditida</taxon>
        <taxon>Spirurina</taxon>
        <taxon>Ascaridomorpha</taxon>
        <taxon>Ascaridoidea</taxon>
        <taxon>Anisakidae</taxon>
        <taxon>Anisakis</taxon>
        <taxon>Anisakis simplex complex</taxon>
    </lineage>
</organism>
<reference evidence="9" key="1">
    <citation type="submission" date="2017-02" db="UniProtKB">
        <authorList>
            <consortium name="WormBaseParasite"/>
        </authorList>
    </citation>
    <scope>IDENTIFICATION</scope>
</reference>
<evidence type="ECO:0000259" key="6">
    <source>
        <dbReference type="Pfam" id="PF05843"/>
    </source>
</evidence>
<evidence type="ECO:0000256" key="2">
    <source>
        <dbReference type="ARBA" id="ARBA00022664"/>
    </source>
</evidence>
<dbReference type="Pfam" id="PF05843">
    <property type="entry name" value="Suf"/>
    <property type="match status" value="1"/>
</dbReference>
<comment type="subcellular location">
    <subcellularLocation>
        <location evidence="1">Nucleus</location>
    </subcellularLocation>
</comment>
<keyword evidence="8" id="KW-1185">Reference proteome</keyword>
<accession>A0A0M3KII4</accession>
<dbReference type="EMBL" id="UYRR01038898">
    <property type="protein sequence ID" value="VDK74870.1"/>
    <property type="molecule type" value="Genomic_DNA"/>
</dbReference>
<dbReference type="InterPro" id="IPR011990">
    <property type="entry name" value="TPR-like_helical_dom_sf"/>
</dbReference>
<evidence type="ECO:0000256" key="1">
    <source>
        <dbReference type="ARBA" id="ARBA00004123"/>
    </source>
</evidence>
<dbReference type="PANTHER" id="PTHR17204:SF25">
    <property type="entry name" value="RRM DOMAIN-CONTAINING PROTEIN"/>
    <property type="match status" value="1"/>
</dbReference>
<dbReference type="AlphaFoldDB" id="A0A0M3KII4"/>
<protein>
    <submittedName>
        <fullName evidence="9">RNA-binding protein 4F (inferred by orthology to a D. melanogaster protein)</fullName>
    </submittedName>
</protein>
<evidence type="ECO:0000313" key="8">
    <source>
        <dbReference type="Proteomes" id="UP000267096"/>
    </source>
</evidence>
<keyword evidence="3" id="KW-0677">Repeat</keyword>
<dbReference type="WBParaSite" id="ASIM_0002080301-mRNA-1">
    <property type="protein sequence ID" value="ASIM_0002080301-mRNA-1"/>
    <property type="gene ID" value="ASIM_0002080301"/>
</dbReference>
<dbReference type="GO" id="GO:0006397">
    <property type="term" value="P:mRNA processing"/>
    <property type="evidence" value="ECO:0007669"/>
    <property type="project" value="UniProtKB-KW"/>
</dbReference>
<dbReference type="Proteomes" id="UP000267096">
    <property type="component" value="Unassembled WGS sequence"/>
</dbReference>
<name>A0A0M3KII4_ANISI</name>
<evidence type="ECO:0000256" key="3">
    <source>
        <dbReference type="ARBA" id="ARBA00022737"/>
    </source>
</evidence>
<evidence type="ECO:0000256" key="5">
    <source>
        <dbReference type="ARBA" id="ARBA00023242"/>
    </source>
</evidence>
<dbReference type="OrthoDB" id="6921389at2759"/>
<evidence type="ECO:0000313" key="7">
    <source>
        <dbReference type="EMBL" id="VDK74870.1"/>
    </source>
</evidence>
<sequence length="161" mass="18695">MELITLLRGAGELEALRTQRESTSRRFAMPPKFWMEWIDDEKTCESERDLIESIFDRAIKDFHSPDVIIEYVQWACGVSIEFARKKMDEAIGLIGCRADCASTIWNIYLDFEKMILRSLSGEQAEKHHLLIDGIYARFLRIPHLGLEETWSDYQAFTGSDV</sequence>
<evidence type="ECO:0000256" key="4">
    <source>
        <dbReference type="ARBA" id="ARBA00023187"/>
    </source>
</evidence>
<keyword evidence="4" id="KW-0508">mRNA splicing</keyword>
<dbReference type="SUPFAM" id="SSF48452">
    <property type="entry name" value="TPR-like"/>
    <property type="match status" value="1"/>
</dbReference>
<dbReference type="GO" id="GO:0005634">
    <property type="term" value="C:nucleus"/>
    <property type="evidence" value="ECO:0007669"/>
    <property type="project" value="UniProtKB-SubCell"/>
</dbReference>
<dbReference type="GO" id="GO:0008380">
    <property type="term" value="P:RNA splicing"/>
    <property type="evidence" value="ECO:0007669"/>
    <property type="project" value="UniProtKB-KW"/>
</dbReference>
<dbReference type="InterPro" id="IPR008847">
    <property type="entry name" value="Suf"/>
</dbReference>